<dbReference type="EMBL" id="JARAKH010000002">
    <property type="protein sequence ID" value="KAK8406017.1"/>
    <property type="molecule type" value="Genomic_DNA"/>
</dbReference>
<feature type="signal peptide" evidence="2">
    <location>
        <begin position="1"/>
        <end position="19"/>
    </location>
</feature>
<feature type="compositionally biased region" description="Low complexity" evidence="1">
    <location>
        <begin position="77"/>
        <end position="94"/>
    </location>
</feature>
<feature type="chain" id="PRO_5043810739" description="Cuticle protein" evidence="2">
    <location>
        <begin position="20"/>
        <end position="273"/>
    </location>
</feature>
<gene>
    <name evidence="3" type="ORF">O3P69_007027</name>
</gene>
<evidence type="ECO:0000256" key="1">
    <source>
        <dbReference type="SAM" id="MobiDB-lite"/>
    </source>
</evidence>
<name>A0AAW0V0Z8_SCYPA</name>
<feature type="region of interest" description="Disordered" evidence="1">
    <location>
        <begin position="74"/>
        <end position="167"/>
    </location>
</feature>
<keyword evidence="4" id="KW-1185">Reference proteome</keyword>
<protein>
    <recommendedName>
        <fullName evidence="5">Cuticle protein</fullName>
    </recommendedName>
</protein>
<evidence type="ECO:0000256" key="2">
    <source>
        <dbReference type="SAM" id="SignalP"/>
    </source>
</evidence>
<comment type="caution">
    <text evidence="3">The sequence shown here is derived from an EMBL/GenBank/DDBJ whole genome shotgun (WGS) entry which is preliminary data.</text>
</comment>
<organism evidence="3 4">
    <name type="scientific">Scylla paramamosain</name>
    <name type="common">Mud crab</name>
    <dbReference type="NCBI Taxonomy" id="85552"/>
    <lineage>
        <taxon>Eukaryota</taxon>
        <taxon>Metazoa</taxon>
        <taxon>Ecdysozoa</taxon>
        <taxon>Arthropoda</taxon>
        <taxon>Crustacea</taxon>
        <taxon>Multicrustacea</taxon>
        <taxon>Malacostraca</taxon>
        <taxon>Eumalacostraca</taxon>
        <taxon>Eucarida</taxon>
        <taxon>Decapoda</taxon>
        <taxon>Pleocyemata</taxon>
        <taxon>Brachyura</taxon>
        <taxon>Eubrachyura</taxon>
        <taxon>Portunoidea</taxon>
        <taxon>Portunidae</taxon>
        <taxon>Portuninae</taxon>
        <taxon>Scylla</taxon>
    </lineage>
</organism>
<proteinExistence type="predicted"/>
<sequence>MNVVQAVVCLAALAVPGYAQLVQYSFNFLDGPTTRMETRDASGIVRGTFNFLDSQGNLKAQHYDYTVQAGPPAVNFAEPVPAPQGAAPVQPAEAAPEHTDEASHTAPASPELTQEKSDPAPEAPEPIQDVPAVTEAPEPTTSTPVATPATPEPTTEPPTPKTTESPFDAFKIDFKRFGQRLRALARFTPTPIRAARTKRAVVVPGPFTYAAPNSLNTFSAPLVYSHPAVAYSSAFPAVAAYSGIPAAAPAAARDAALLRVVHNPAYSVSYRVD</sequence>
<dbReference type="AlphaFoldDB" id="A0AAW0V0Z8"/>
<reference evidence="3 4" key="1">
    <citation type="submission" date="2023-03" db="EMBL/GenBank/DDBJ databases">
        <title>High-quality genome of Scylla paramamosain provides insights in environmental adaptation.</title>
        <authorList>
            <person name="Zhang L."/>
        </authorList>
    </citation>
    <scope>NUCLEOTIDE SEQUENCE [LARGE SCALE GENOMIC DNA]</scope>
    <source>
        <strain evidence="3">LZ_2023a</strain>
        <tissue evidence="3">Muscle</tissue>
    </source>
</reference>
<evidence type="ECO:0008006" key="5">
    <source>
        <dbReference type="Google" id="ProtNLM"/>
    </source>
</evidence>
<evidence type="ECO:0000313" key="3">
    <source>
        <dbReference type="EMBL" id="KAK8406017.1"/>
    </source>
</evidence>
<dbReference type="Proteomes" id="UP001487740">
    <property type="component" value="Unassembled WGS sequence"/>
</dbReference>
<accession>A0AAW0V0Z8</accession>
<evidence type="ECO:0000313" key="4">
    <source>
        <dbReference type="Proteomes" id="UP001487740"/>
    </source>
</evidence>
<feature type="compositionally biased region" description="Pro residues" evidence="1">
    <location>
        <begin position="150"/>
        <end position="160"/>
    </location>
</feature>
<keyword evidence="2" id="KW-0732">Signal</keyword>
<feature type="compositionally biased region" description="Low complexity" evidence="1">
    <location>
        <begin position="131"/>
        <end position="149"/>
    </location>
</feature>